<protein>
    <submittedName>
        <fullName evidence="1">Uncharacterized protein</fullName>
    </submittedName>
</protein>
<accession>X0T435</accession>
<dbReference type="AlphaFoldDB" id="X0T435"/>
<feature type="non-terminal residue" evidence="1">
    <location>
        <position position="68"/>
    </location>
</feature>
<name>X0T435_9ZZZZ</name>
<reference evidence="1" key="1">
    <citation type="journal article" date="2014" name="Front. Microbiol.">
        <title>High frequency of phylogenetically diverse reductive dehalogenase-homologous genes in deep subseafloor sedimentary metagenomes.</title>
        <authorList>
            <person name="Kawai M."/>
            <person name="Futagami T."/>
            <person name="Toyoda A."/>
            <person name="Takaki Y."/>
            <person name="Nishi S."/>
            <person name="Hori S."/>
            <person name="Arai W."/>
            <person name="Tsubouchi T."/>
            <person name="Morono Y."/>
            <person name="Uchiyama I."/>
            <person name="Ito T."/>
            <person name="Fujiyama A."/>
            <person name="Inagaki F."/>
            <person name="Takami H."/>
        </authorList>
    </citation>
    <scope>NUCLEOTIDE SEQUENCE</scope>
    <source>
        <strain evidence="1">Expedition CK06-06</strain>
    </source>
</reference>
<evidence type="ECO:0000313" key="1">
    <source>
        <dbReference type="EMBL" id="GAF87964.1"/>
    </source>
</evidence>
<dbReference type="EMBL" id="BARS01012573">
    <property type="protein sequence ID" value="GAF87964.1"/>
    <property type="molecule type" value="Genomic_DNA"/>
</dbReference>
<comment type="caution">
    <text evidence="1">The sequence shown here is derived from an EMBL/GenBank/DDBJ whole genome shotgun (WGS) entry which is preliminary data.</text>
</comment>
<proteinExistence type="predicted"/>
<gene>
    <name evidence="1" type="ORF">S01H1_22323</name>
</gene>
<sequence>MVIKKLKKEVDIDTIFKMIIKEHISKQKPMKQVKPSEARLKIKDHMEYCKAVKRFYKKLIETHKLKHN</sequence>
<organism evidence="1">
    <name type="scientific">marine sediment metagenome</name>
    <dbReference type="NCBI Taxonomy" id="412755"/>
    <lineage>
        <taxon>unclassified sequences</taxon>
        <taxon>metagenomes</taxon>
        <taxon>ecological metagenomes</taxon>
    </lineage>
</organism>